<dbReference type="InterPro" id="IPR010982">
    <property type="entry name" value="Lambda_DNA-bd_dom_sf"/>
</dbReference>
<dbReference type="AlphaFoldDB" id="A0A3G6RSL2"/>
<dbReference type="SMART" id="SM00530">
    <property type="entry name" value="HTH_XRE"/>
    <property type="match status" value="1"/>
</dbReference>
<accession>A0A3G6RSL2</accession>
<dbReference type="Proteomes" id="UP000236262">
    <property type="component" value="Unassembled WGS sequence"/>
</dbReference>
<dbReference type="OrthoDB" id="769985at2"/>
<keyword evidence="5" id="KW-1185">Reference proteome</keyword>
<organism evidence="3 4">
    <name type="scientific">Chryseobacterium lactis</name>
    <dbReference type="NCBI Taxonomy" id="1241981"/>
    <lineage>
        <taxon>Bacteria</taxon>
        <taxon>Pseudomonadati</taxon>
        <taxon>Bacteroidota</taxon>
        <taxon>Flavobacteriia</taxon>
        <taxon>Flavobacteriales</taxon>
        <taxon>Weeksellaceae</taxon>
        <taxon>Chryseobacterium group</taxon>
        <taxon>Chryseobacterium</taxon>
    </lineage>
</organism>
<dbReference type="RefSeq" id="WP_028068986.1">
    <property type="nucleotide sequence ID" value="NZ_CP033924.1"/>
</dbReference>
<dbReference type="GeneID" id="78464043"/>
<feature type="domain" description="HTH cro/C1-type" evidence="1">
    <location>
        <begin position="22"/>
        <end position="61"/>
    </location>
</feature>
<dbReference type="GO" id="GO:0003677">
    <property type="term" value="F:DNA binding"/>
    <property type="evidence" value="ECO:0007669"/>
    <property type="project" value="InterPro"/>
</dbReference>
<evidence type="ECO:0000313" key="2">
    <source>
        <dbReference type="EMBL" id="AZA84094.1"/>
    </source>
</evidence>
<dbReference type="SUPFAM" id="SSF47413">
    <property type="entry name" value="lambda repressor-like DNA-binding domains"/>
    <property type="match status" value="1"/>
</dbReference>
<dbReference type="KEGG" id="clac:EG342_20360"/>
<dbReference type="Pfam" id="PF01381">
    <property type="entry name" value="HTH_3"/>
    <property type="match status" value="1"/>
</dbReference>
<proteinExistence type="predicted"/>
<gene>
    <name evidence="3" type="ORF">C1637_16520</name>
    <name evidence="2" type="ORF">EG342_20360</name>
</gene>
<dbReference type="EMBL" id="CP033924">
    <property type="protein sequence ID" value="AZA84094.1"/>
    <property type="molecule type" value="Genomic_DNA"/>
</dbReference>
<dbReference type="Proteomes" id="UP000279972">
    <property type="component" value="Chromosome"/>
</dbReference>
<protein>
    <submittedName>
        <fullName evidence="3">XRE family transcriptional regulator</fullName>
    </submittedName>
</protein>
<dbReference type="PROSITE" id="PS50943">
    <property type="entry name" value="HTH_CROC1"/>
    <property type="match status" value="1"/>
</dbReference>
<reference evidence="3 4" key="1">
    <citation type="submission" date="2018-01" db="EMBL/GenBank/DDBJ databases">
        <title>Draft genome sequences of Chryseobacterium lactis NCTC11390, Chryseobacterium oncorhynchi 701B-08, and Chryseobacterium viscerum 687B-08.</title>
        <authorList>
            <person name="Jeong J.-J."/>
            <person name="Lee Y.J."/>
            <person name="Park B."/>
            <person name="Choi I.-G."/>
            <person name="Kim K.D."/>
        </authorList>
    </citation>
    <scope>NUCLEOTIDE SEQUENCE [LARGE SCALE GENOMIC DNA]</scope>
    <source>
        <strain evidence="3 4">NCTC11390</strain>
    </source>
</reference>
<evidence type="ECO:0000313" key="5">
    <source>
        <dbReference type="Proteomes" id="UP000279972"/>
    </source>
</evidence>
<reference evidence="2 5" key="2">
    <citation type="submission" date="2018-11" db="EMBL/GenBank/DDBJ databases">
        <title>Proposal to divide the Flavobacteriaceae and reorganize its genera based on Amino Acid Identity values calculated from whole genome sequences.</title>
        <authorList>
            <person name="Nicholson A.C."/>
            <person name="Gulvik C.A."/>
            <person name="Whitney A.M."/>
            <person name="Humrighouse B.W."/>
            <person name="Bell M."/>
            <person name="Holmes B."/>
            <person name="Steigerwalt A.G."/>
            <person name="Villarma A."/>
            <person name="Sheth M."/>
            <person name="Batra D."/>
            <person name="Pryor J."/>
            <person name="Bernardet J.-F."/>
            <person name="Hugo C."/>
            <person name="Kampfer P."/>
            <person name="Newman J."/>
            <person name="McQuiston J.R."/>
        </authorList>
    </citation>
    <scope>NUCLEOTIDE SEQUENCE [LARGE SCALE GENOMIC DNA]</scope>
    <source>
        <strain evidence="2 5">KC_1864</strain>
    </source>
</reference>
<dbReference type="EMBL" id="PPEH01000006">
    <property type="protein sequence ID" value="PNW12649.1"/>
    <property type="molecule type" value="Genomic_DNA"/>
</dbReference>
<evidence type="ECO:0000313" key="4">
    <source>
        <dbReference type="Proteomes" id="UP000236262"/>
    </source>
</evidence>
<dbReference type="Gene3D" id="1.10.260.40">
    <property type="entry name" value="lambda repressor-like DNA-binding domains"/>
    <property type="match status" value="1"/>
</dbReference>
<dbReference type="CDD" id="cd00093">
    <property type="entry name" value="HTH_XRE"/>
    <property type="match status" value="1"/>
</dbReference>
<name>A0A3G6RSL2_CHRLC</name>
<dbReference type="InterPro" id="IPR001387">
    <property type="entry name" value="Cro/C1-type_HTH"/>
</dbReference>
<evidence type="ECO:0000313" key="3">
    <source>
        <dbReference type="EMBL" id="PNW12649.1"/>
    </source>
</evidence>
<evidence type="ECO:0000259" key="1">
    <source>
        <dbReference type="PROSITE" id="PS50943"/>
    </source>
</evidence>
<sequence>MKIGSNIGQIRTAQKIEKSFIAQELNISVEEYEAIESDERDITLSMLDAIARLLSLDVADLITLNKPVTGIRNFFFNHNGNSGINIHVQGIDQEKIRMAYKELYQEELNRIPRLEKLLRDNNIEFNF</sequence>